<organism evidence="1 2">
    <name type="scientific">Bradyrhizobium canariense</name>
    <dbReference type="NCBI Taxonomy" id="255045"/>
    <lineage>
        <taxon>Bacteria</taxon>
        <taxon>Pseudomonadati</taxon>
        <taxon>Pseudomonadota</taxon>
        <taxon>Alphaproteobacteria</taxon>
        <taxon>Hyphomicrobiales</taxon>
        <taxon>Nitrobacteraceae</taxon>
        <taxon>Bradyrhizobium</taxon>
    </lineage>
</organism>
<dbReference type="EMBL" id="LT629750">
    <property type="protein sequence ID" value="SDT09868.1"/>
    <property type="molecule type" value="Genomic_DNA"/>
</dbReference>
<keyword evidence="2" id="KW-1185">Reference proteome</keyword>
<dbReference type="AlphaFoldDB" id="A0A1H1XKV1"/>
<evidence type="ECO:0000313" key="2">
    <source>
        <dbReference type="Proteomes" id="UP000243904"/>
    </source>
</evidence>
<dbReference type="Proteomes" id="UP000243904">
    <property type="component" value="Chromosome I"/>
</dbReference>
<dbReference type="RefSeq" id="WP_146688772.1">
    <property type="nucleotide sequence ID" value="NZ_LT629750.1"/>
</dbReference>
<evidence type="ECO:0000313" key="1">
    <source>
        <dbReference type="EMBL" id="SDT09868.1"/>
    </source>
</evidence>
<name>A0A1H1XKV1_9BRAD</name>
<accession>A0A1H1XKV1</accession>
<gene>
    <name evidence="1" type="ORF">SAMN05444158_4376</name>
</gene>
<reference evidence="2" key="1">
    <citation type="submission" date="2016-10" db="EMBL/GenBank/DDBJ databases">
        <authorList>
            <person name="Varghese N."/>
            <person name="Submissions S."/>
        </authorList>
    </citation>
    <scope>NUCLEOTIDE SEQUENCE [LARGE SCALE GENOMIC DNA]</scope>
    <source>
        <strain evidence="2">GAS369</strain>
    </source>
</reference>
<proteinExistence type="predicted"/>
<protein>
    <submittedName>
        <fullName evidence="1">Uncharacterized protein</fullName>
    </submittedName>
</protein>
<sequence>MTAWRALKAKKRHGKRVRAQARPAALVDGVEADSDKARVMAHFRGLVADGLAEWQTLDDGTIRLCLSSGETYLLRKTTVTRFA</sequence>